<feature type="domain" description="TonB-dependent receptor-like beta-barrel" evidence="11">
    <location>
        <begin position="350"/>
        <end position="835"/>
    </location>
</feature>
<evidence type="ECO:0000313" key="14">
    <source>
        <dbReference type="Proteomes" id="UP000323720"/>
    </source>
</evidence>
<gene>
    <name evidence="13" type="ORF">ES674_03800</name>
</gene>
<keyword evidence="2 8" id="KW-0813">Transport</keyword>
<dbReference type="SUPFAM" id="SSF56935">
    <property type="entry name" value="Porins"/>
    <property type="match status" value="1"/>
</dbReference>
<dbReference type="InterPro" id="IPR008969">
    <property type="entry name" value="CarboxyPept-like_regulatory"/>
</dbReference>
<evidence type="ECO:0000256" key="7">
    <source>
        <dbReference type="ARBA" id="ARBA00023237"/>
    </source>
</evidence>
<keyword evidence="3 8" id="KW-1134">Transmembrane beta strand</keyword>
<accession>A0A5D0RCY6</accession>
<dbReference type="Pfam" id="PF13715">
    <property type="entry name" value="CarbopepD_reg_2"/>
    <property type="match status" value="1"/>
</dbReference>
<feature type="domain" description="TonB-dependent receptor plug" evidence="12">
    <location>
        <begin position="120"/>
        <end position="228"/>
    </location>
</feature>
<sequence length="865" mass="96007">MKKITRLLFLAVAFLFTGITMAQSTVTGTIMDAEMNAPLPGANIIEKGTTNGVSSDFDGNFTITTGSTNATLVISYVGYGTKTMAITGSKSLGNIVLASDNTLEEVVIVGSGVIDLAEDRATPIAVSTIKRSEIQERAVGNVEVSEIIKNTPSVYISGQTGFGDSQMFLRGFDQTNIAVLLNGQPVNGMEDGRVYWSNWAGIADVANGVQVQRGLGSSKLAISSVGGTMNLIMKSTDRTKGGFARVMGGNDSYMKTTVSYDTGLNEKGWSFSVLLDHWQAHRKWAQGTFGSGQTYFFSAGYKPNENHTFNVLLTGAPQQHGQRFSQSLETLENTPKFNEHWGYTEGLNGSQYSEGIKSERTNYYHKPVFNLNWDWNISEKSELATVAYASWGRGGGTGDRGRGRIRNADGQIDYFAIEQQALADNNGIGNESGESRSSYVQRSSVNNHAWYGLVTSFNHEINENLSFNIGADLRLYRGDHFRQISDFYGLSGWANDRNDGGIVTESYNATPWSSLFNFADEGQRIDYDYSENINYQGGFGQIEYANDNFSAFFQGAISNQSYQRDGRFEDEGLGKSEKLSKMGYNLKGGVSYAIDPNSSRLYLNAGYYSRQPFLDNIFKDIRNSNEIFKNPEVENEEITSFELGYKFKVNKFRADFNFYYTDWDNRVILATDRDDNGTPSDDSDDIELNIFDRGVRQIHKGVELDMEYRVTNAVSLTGYISGGSWEYDGTSDVSVYNDRTGDLISETPGTNRDGVKITNAPQFTAGFGARARVISGLTVYGNINYYERLFRNDGNSVQLENVGTIRPYSLTDLGISYNFEFGGQRLTFVGNVYNLFDEVRIQQTDNFGYINTNGMTFNASVKYNF</sequence>
<dbReference type="Gene3D" id="2.60.40.1120">
    <property type="entry name" value="Carboxypeptidase-like, regulatory domain"/>
    <property type="match status" value="1"/>
</dbReference>
<dbReference type="InterPro" id="IPR000531">
    <property type="entry name" value="Beta-barrel_TonB"/>
</dbReference>
<dbReference type="InterPro" id="IPR012910">
    <property type="entry name" value="Plug_dom"/>
</dbReference>
<dbReference type="Gene3D" id="2.40.170.20">
    <property type="entry name" value="TonB-dependent receptor, beta-barrel domain"/>
    <property type="match status" value="1"/>
</dbReference>
<dbReference type="AlphaFoldDB" id="A0A5D0RCY6"/>
<feature type="chain" id="PRO_5022862978" evidence="10">
    <location>
        <begin position="23"/>
        <end position="865"/>
    </location>
</feature>
<proteinExistence type="inferred from homology"/>
<comment type="caution">
    <text evidence="13">The sequence shown here is derived from an EMBL/GenBank/DDBJ whole genome shotgun (WGS) entry which is preliminary data.</text>
</comment>
<evidence type="ECO:0000259" key="11">
    <source>
        <dbReference type="Pfam" id="PF00593"/>
    </source>
</evidence>
<dbReference type="Proteomes" id="UP000323720">
    <property type="component" value="Unassembled WGS sequence"/>
</dbReference>
<evidence type="ECO:0000256" key="1">
    <source>
        <dbReference type="ARBA" id="ARBA00004571"/>
    </source>
</evidence>
<reference evidence="13 14" key="1">
    <citation type="submission" date="2019-08" db="EMBL/GenBank/DDBJ databases">
        <title>Genomes of Antarctic Bizionia species.</title>
        <authorList>
            <person name="Bowman J.P."/>
        </authorList>
    </citation>
    <scope>NUCLEOTIDE SEQUENCE [LARGE SCALE GENOMIC DNA]</scope>
    <source>
        <strain evidence="13 14">ADA-4</strain>
    </source>
</reference>
<keyword evidence="14" id="KW-1185">Reference proteome</keyword>
<protein>
    <submittedName>
        <fullName evidence="13">TonB-dependent receptor</fullName>
    </submittedName>
</protein>
<dbReference type="InterPro" id="IPR037066">
    <property type="entry name" value="Plug_dom_sf"/>
</dbReference>
<dbReference type="InterPro" id="IPR036942">
    <property type="entry name" value="Beta-barrel_TonB_sf"/>
</dbReference>
<keyword evidence="7 8" id="KW-0998">Cell outer membrane</keyword>
<evidence type="ECO:0000256" key="2">
    <source>
        <dbReference type="ARBA" id="ARBA00022448"/>
    </source>
</evidence>
<evidence type="ECO:0000256" key="3">
    <source>
        <dbReference type="ARBA" id="ARBA00022452"/>
    </source>
</evidence>
<keyword evidence="10" id="KW-0732">Signal</keyword>
<dbReference type="Pfam" id="PF00593">
    <property type="entry name" value="TonB_dep_Rec_b-barrel"/>
    <property type="match status" value="1"/>
</dbReference>
<keyword evidence="13" id="KW-0675">Receptor</keyword>
<dbReference type="OrthoDB" id="1453181at2"/>
<dbReference type="RefSeq" id="WP_148402646.1">
    <property type="nucleotide sequence ID" value="NZ_VSKK01000001.1"/>
</dbReference>
<evidence type="ECO:0000256" key="10">
    <source>
        <dbReference type="SAM" id="SignalP"/>
    </source>
</evidence>
<dbReference type="GO" id="GO:0009279">
    <property type="term" value="C:cell outer membrane"/>
    <property type="evidence" value="ECO:0007669"/>
    <property type="project" value="UniProtKB-SubCell"/>
</dbReference>
<organism evidence="13 14">
    <name type="scientific">Bizionia myxarmorum</name>
    <dbReference type="NCBI Taxonomy" id="291186"/>
    <lineage>
        <taxon>Bacteria</taxon>
        <taxon>Pseudomonadati</taxon>
        <taxon>Bacteroidota</taxon>
        <taxon>Flavobacteriia</taxon>
        <taxon>Flavobacteriales</taxon>
        <taxon>Flavobacteriaceae</taxon>
        <taxon>Bizionia</taxon>
    </lineage>
</organism>
<dbReference type="SUPFAM" id="SSF49464">
    <property type="entry name" value="Carboxypeptidase regulatory domain-like"/>
    <property type="match status" value="1"/>
</dbReference>
<evidence type="ECO:0000259" key="12">
    <source>
        <dbReference type="Pfam" id="PF07715"/>
    </source>
</evidence>
<evidence type="ECO:0000313" key="13">
    <source>
        <dbReference type="EMBL" id="TYB78909.1"/>
    </source>
</evidence>
<comment type="subcellular location">
    <subcellularLocation>
        <location evidence="1 8">Cell outer membrane</location>
        <topology evidence="1 8">Multi-pass membrane protein</topology>
    </subcellularLocation>
</comment>
<dbReference type="EMBL" id="VSKK01000001">
    <property type="protein sequence ID" value="TYB78909.1"/>
    <property type="molecule type" value="Genomic_DNA"/>
</dbReference>
<dbReference type="Pfam" id="PF07715">
    <property type="entry name" value="Plug"/>
    <property type="match status" value="1"/>
</dbReference>
<evidence type="ECO:0000256" key="5">
    <source>
        <dbReference type="ARBA" id="ARBA00023077"/>
    </source>
</evidence>
<keyword evidence="6 8" id="KW-0472">Membrane</keyword>
<comment type="similarity">
    <text evidence="8 9">Belongs to the TonB-dependent receptor family.</text>
</comment>
<dbReference type="InterPro" id="IPR039426">
    <property type="entry name" value="TonB-dep_rcpt-like"/>
</dbReference>
<keyword evidence="5 9" id="KW-0798">TonB box</keyword>
<dbReference type="PROSITE" id="PS52016">
    <property type="entry name" value="TONB_DEPENDENT_REC_3"/>
    <property type="match status" value="1"/>
</dbReference>
<dbReference type="Gene3D" id="2.170.130.10">
    <property type="entry name" value="TonB-dependent receptor, plug domain"/>
    <property type="match status" value="1"/>
</dbReference>
<feature type="signal peptide" evidence="10">
    <location>
        <begin position="1"/>
        <end position="22"/>
    </location>
</feature>
<name>A0A5D0RCY6_9FLAO</name>
<evidence type="ECO:0000256" key="4">
    <source>
        <dbReference type="ARBA" id="ARBA00022692"/>
    </source>
</evidence>
<keyword evidence="4 8" id="KW-0812">Transmembrane</keyword>
<evidence type="ECO:0000256" key="9">
    <source>
        <dbReference type="RuleBase" id="RU003357"/>
    </source>
</evidence>
<evidence type="ECO:0000256" key="6">
    <source>
        <dbReference type="ARBA" id="ARBA00023136"/>
    </source>
</evidence>
<evidence type="ECO:0000256" key="8">
    <source>
        <dbReference type="PROSITE-ProRule" id="PRU01360"/>
    </source>
</evidence>